<protein>
    <submittedName>
        <fullName evidence="1">Uncharacterized protein</fullName>
    </submittedName>
</protein>
<organism evidence="1 2">
    <name type="scientific">Caerostris extrusa</name>
    <name type="common">Bark spider</name>
    <name type="synonym">Caerostris bankana</name>
    <dbReference type="NCBI Taxonomy" id="172846"/>
    <lineage>
        <taxon>Eukaryota</taxon>
        <taxon>Metazoa</taxon>
        <taxon>Ecdysozoa</taxon>
        <taxon>Arthropoda</taxon>
        <taxon>Chelicerata</taxon>
        <taxon>Arachnida</taxon>
        <taxon>Araneae</taxon>
        <taxon>Araneomorphae</taxon>
        <taxon>Entelegynae</taxon>
        <taxon>Araneoidea</taxon>
        <taxon>Araneidae</taxon>
        <taxon>Caerostris</taxon>
    </lineage>
</organism>
<keyword evidence="2" id="KW-1185">Reference proteome</keyword>
<comment type="caution">
    <text evidence="1">The sequence shown here is derived from an EMBL/GenBank/DDBJ whole genome shotgun (WGS) entry which is preliminary data.</text>
</comment>
<dbReference type="EMBL" id="BPLR01011619">
    <property type="protein sequence ID" value="GIY47756.1"/>
    <property type="molecule type" value="Genomic_DNA"/>
</dbReference>
<accession>A0AAV4TQL9</accession>
<proteinExistence type="predicted"/>
<evidence type="ECO:0000313" key="1">
    <source>
        <dbReference type="EMBL" id="GIY47756.1"/>
    </source>
</evidence>
<gene>
    <name evidence="1" type="ORF">CEXT_716951</name>
</gene>
<dbReference type="Proteomes" id="UP001054945">
    <property type="component" value="Unassembled WGS sequence"/>
</dbReference>
<name>A0AAV4TQL9_CAEEX</name>
<evidence type="ECO:0000313" key="2">
    <source>
        <dbReference type="Proteomes" id="UP001054945"/>
    </source>
</evidence>
<reference evidence="1 2" key="1">
    <citation type="submission" date="2021-06" db="EMBL/GenBank/DDBJ databases">
        <title>Caerostris extrusa draft genome.</title>
        <authorList>
            <person name="Kono N."/>
            <person name="Arakawa K."/>
        </authorList>
    </citation>
    <scope>NUCLEOTIDE SEQUENCE [LARGE SCALE GENOMIC DNA]</scope>
</reference>
<sequence>MDCSYSKVLPHNYSHPSTIKQINSIEYGTLDESNSGNICFVDDSKKNNRIGLAFVILERGLEAYTELLRVNLAIKWFKENGTSSLECLIYSVSLSDHFYH</sequence>
<dbReference type="AlphaFoldDB" id="A0AAV4TQL9"/>